<feature type="domain" description="Reverse transcriptase Ty1/copia-type" evidence="2">
    <location>
        <begin position="498"/>
        <end position="740"/>
    </location>
</feature>
<accession>A0A438JZ09</accession>
<dbReference type="InterPro" id="IPR043502">
    <property type="entry name" value="DNA/RNA_pol_sf"/>
</dbReference>
<dbReference type="PANTHER" id="PTHR11439">
    <property type="entry name" value="GAG-POL-RELATED RETROTRANSPOSON"/>
    <property type="match status" value="1"/>
</dbReference>
<feature type="compositionally biased region" description="Polar residues" evidence="1">
    <location>
        <begin position="370"/>
        <end position="386"/>
    </location>
</feature>
<reference evidence="3 4" key="1">
    <citation type="journal article" date="2018" name="PLoS Genet.">
        <title>Population sequencing reveals clonal diversity and ancestral inbreeding in the grapevine cultivar Chardonnay.</title>
        <authorList>
            <person name="Roach M.J."/>
            <person name="Johnson D.L."/>
            <person name="Bohlmann J."/>
            <person name="van Vuuren H.J."/>
            <person name="Jones S.J."/>
            <person name="Pretorius I.S."/>
            <person name="Schmidt S.A."/>
            <person name="Borneman A.R."/>
        </authorList>
    </citation>
    <scope>NUCLEOTIDE SEQUENCE [LARGE SCALE GENOMIC DNA]</scope>
    <source>
        <strain evidence="4">cv. Chardonnay</strain>
        <tissue evidence="3">Leaf</tissue>
    </source>
</reference>
<evidence type="ECO:0000256" key="1">
    <source>
        <dbReference type="SAM" id="MobiDB-lite"/>
    </source>
</evidence>
<dbReference type="AlphaFoldDB" id="A0A438JZ09"/>
<comment type="caution">
    <text evidence="3">The sequence shown here is derived from an EMBL/GenBank/DDBJ whole genome shotgun (WGS) entry which is preliminary data.</text>
</comment>
<evidence type="ECO:0000259" key="2">
    <source>
        <dbReference type="Pfam" id="PF07727"/>
    </source>
</evidence>
<protein>
    <submittedName>
        <fullName evidence="3">Retrovirus-related Pol polyprotein from transposon RE1</fullName>
    </submittedName>
</protein>
<evidence type="ECO:0000313" key="3">
    <source>
        <dbReference type="EMBL" id="RVX14187.1"/>
    </source>
</evidence>
<dbReference type="Proteomes" id="UP000288805">
    <property type="component" value="Unassembled WGS sequence"/>
</dbReference>
<name>A0A438JZ09_VITVI</name>
<feature type="compositionally biased region" description="Polar residues" evidence="1">
    <location>
        <begin position="253"/>
        <end position="281"/>
    </location>
</feature>
<dbReference type="EMBL" id="QGNW01000022">
    <property type="protein sequence ID" value="RVX14187.1"/>
    <property type="molecule type" value="Genomic_DNA"/>
</dbReference>
<feature type="compositionally biased region" description="Low complexity" evidence="1">
    <location>
        <begin position="237"/>
        <end position="252"/>
    </location>
</feature>
<organism evidence="3 4">
    <name type="scientific">Vitis vinifera</name>
    <name type="common">Grape</name>
    <dbReference type="NCBI Taxonomy" id="29760"/>
    <lineage>
        <taxon>Eukaryota</taxon>
        <taxon>Viridiplantae</taxon>
        <taxon>Streptophyta</taxon>
        <taxon>Embryophyta</taxon>
        <taxon>Tracheophyta</taxon>
        <taxon>Spermatophyta</taxon>
        <taxon>Magnoliopsida</taxon>
        <taxon>eudicotyledons</taxon>
        <taxon>Gunneridae</taxon>
        <taxon>Pentapetalae</taxon>
        <taxon>rosids</taxon>
        <taxon>Vitales</taxon>
        <taxon>Vitaceae</taxon>
        <taxon>Viteae</taxon>
        <taxon>Vitis</taxon>
    </lineage>
</organism>
<sequence>MANPENVLSIQAFHQCSSLLSIKLNMSNLLLWRSQVLPLVRSLGLIHHLSENRHASEETMGTETKETHDQSIETWSHNDGLLTSWLLGLMTEEVMLLLDGIETAYDVWNSLGEKLLPMTKEKEVRLTNRLRGVKKGTRSLDEYLREFKGICDALATVRKPVSDLNKVFQLAQGLGTKYMDFRVAMLSKPQYPSYNQFVLALQGHEQMIMTENEENKESINHEQAYFTQRGRGRNRGGRFLFRGRGFTPTGRFNNNATSDQRQNVHSSTRNPRNSFNNQFPPQQKLQKSEEEIPQALAAMALHEKEKDPNFYVDSGATTHITNDPEASCVNSTGTPTAVATEISTVAASKNDHNTVVTTETPTDVAFGASGHNSHTVTTTGTLSQIESTNSYKPAKKNEHVDPSLQNKLTSHSADDEVLDSSKKIVVDISLPQGQHTDNKGTHMITRSKLKNDPSLKSQMVTFAATRSDISEPKTYRTTLKIPYWLKAMQEEIKALIQNRTWDLVPRSPTTNIVGSKWVFKTKLKEDGTIDRYKARLVARGFSQIPGLDFGETFSPVIKHTTIRLIFSLAVTLGWKMRQLDVKNAFLHGVLKEEVFMEQPPGFINEDLPNHVCKLNRSLYGLKQAPRAWFDRLSQCLLHLGFCCGKTDSSLFILRKGQSIVLLLIYVDDIIVTGNDNNIISDLISTLSSEFSLKDLGSLHYFLGLEVKYLPNGLFVSQTKYIRDLLEHTKMMECTPINTPMALKFIITSFDEQPIDPTPYRQLVGSLQYLTFTRPDIVHAVNKACQHFQAPTKADLRAVKRILRYLKGTMEHGIRFFKQSSLHLTGFCDADWAGCTNTRRSTSGYCIFLGANCISWSSKRQPTVSRSSAEAEYRSLASSAAKITWLTFLLRDIGNQLREPPQFLCDNLSALHMTVNPVFHARSSILSWTIILFGKKLQVEF</sequence>
<evidence type="ECO:0000313" key="4">
    <source>
        <dbReference type="Proteomes" id="UP000288805"/>
    </source>
</evidence>
<feature type="region of interest" description="Disordered" evidence="1">
    <location>
        <begin position="363"/>
        <end position="386"/>
    </location>
</feature>
<feature type="region of interest" description="Disordered" evidence="1">
    <location>
        <begin position="237"/>
        <end position="281"/>
    </location>
</feature>
<dbReference type="Pfam" id="PF07727">
    <property type="entry name" value="RVT_2"/>
    <property type="match status" value="1"/>
</dbReference>
<dbReference type="InterPro" id="IPR013103">
    <property type="entry name" value="RVT_2"/>
</dbReference>
<proteinExistence type="predicted"/>
<dbReference type="SUPFAM" id="SSF56672">
    <property type="entry name" value="DNA/RNA polymerases"/>
    <property type="match status" value="1"/>
</dbReference>
<dbReference type="CDD" id="cd09272">
    <property type="entry name" value="RNase_HI_RT_Ty1"/>
    <property type="match status" value="1"/>
</dbReference>
<dbReference type="PANTHER" id="PTHR11439:SF455">
    <property type="entry name" value="RLK (RECEPTOR-LIKE PROTEIN KINASE) 8, PUTATIVE-RELATED"/>
    <property type="match status" value="1"/>
</dbReference>
<dbReference type="Pfam" id="PF14223">
    <property type="entry name" value="Retrotran_gag_2"/>
    <property type="match status" value="1"/>
</dbReference>
<gene>
    <name evidence="3" type="primary">RE1_2967</name>
    <name evidence="3" type="ORF">CK203_011260</name>
</gene>